<evidence type="ECO:0000313" key="8">
    <source>
        <dbReference type="Proteomes" id="UP000027734"/>
    </source>
</evidence>
<dbReference type="SUPFAM" id="SSF56349">
    <property type="entry name" value="DNA breaking-rejoining enzymes"/>
    <property type="match status" value="1"/>
</dbReference>
<feature type="domain" description="Core-binding (CB)" evidence="6">
    <location>
        <begin position="130"/>
        <end position="222"/>
    </location>
</feature>
<dbReference type="InterPro" id="IPR046668">
    <property type="entry name" value="DUF6538"/>
</dbReference>
<dbReference type="PROSITE" id="PS51898">
    <property type="entry name" value="TYR_RECOMBINASE"/>
    <property type="match status" value="1"/>
</dbReference>
<dbReference type="InterPro" id="IPR044068">
    <property type="entry name" value="CB"/>
</dbReference>
<comment type="caution">
    <text evidence="7">The sequence shown here is derived from an EMBL/GenBank/DDBJ whole genome shotgun (WGS) entry which is preliminary data.</text>
</comment>
<dbReference type="InterPro" id="IPR013762">
    <property type="entry name" value="Integrase-like_cat_sf"/>
</dbReference>
<dbReference type="GO" id="GO:0006310">
    <property type="term" value="P:DNA recombination"/>
    <property type="evidence" value="ECO:0007669"/>
    <property type="project" value="UniProtKB-KW"/>
</dbReference>
<dbReference type="Gene3D" id="1.10.443.10">
    <property type="entry name" value="Intergrase catalytic core"/>
    <property type="match status" value="1"/>
</dbReference>
<dbReference type="eggNOG" id="COG4974">
    <property type="taxonomic scope" value="Bacteria"/>
</dbReference>
<dbReference type="PROSITE" id="PS51900">
    <property type="entry name" value="CB"/>
    <property type="match status" value="1"/>
</dbReference>
<evidence type="ECO:0000259" key="6">
    <source>
        <dbReference type="PROSITE" id="PS51900"/>
    </source>
</evidence>
<feature type="domain" description="Tyr recombinase" evidence="5">
    <location>
        <begin position="244"/>
        <end position="420"/>
    </location>
</feature>
<protein>
    <submittedName>
        <fullName evidence="7">Integrase</fullName>
    </submittedName>
</protein>
<keyword evidence="3" id="KW-0233">DNA recombination</keyword>
<dbReference type="AlphaFoldDB" id="A0A073IFR3"/>
<evidence type="ECO:0000256" key="4">
    <source>
        <dbReference type="PROSITE-ProRule" id="PRU01248"/>
    </source>
</evidence>
<organism evidence="7 8">
    <name type="scientific">Sulfitobacter donghicola DSW-25 = KCTC 12864 = JCM 14565</name>
    <dbReference type="NCBI Taxonomy" id="1300350"/>
    <lineage>
        <taxon>Bacteria</taxon>
        <taxon>Pseudomonadati</taxon>
        <taxon>Pseudomonadota</taxon>
        <taxon>Alphaproteobacteria</taxon>
        <taxon>Rhodobacterales</taxon>
        <taxon>Roseobacteraceae</taxon>
        <taxon>Sulfitobacter</taxon>
    </lineage>
</organism>
<name>A0A073IFR3_9RHOB</name>
<keyword evidence="8" id="KW-1185">Reference proteome</keyword>
<dbReference type="OrthoDB" id="7222937at2"/>
<dbReference type="EMBL" id="JAMC01000006">
    <property type="protein sequence ID" value="KEJ88569.1"/>
    <property type="molecule type" value="Genomic_DNA"/>
</dbReference>
<sequence length="424" mass="48086">MSVIKRGNQWCLRRRVPVEFQQIESRSEVWISLKTDSRRLACEKAPAVWNEQVAAWKARLSGHDDDAVKHFEAVQDLASAKGVRYMPLDQVVQLPIDTLLDRIETIANRDQRPDLLEAAAVLGTKQPPALTVTQALEAYWTLAKDKTFGKSEDQKRRWENPRKKAVRNFVSVVGDKPMNHITADDMLEFRGYWQERIEIGGLTANSANKDLIHLGEVLKTVNKMKRLGLDLPLDGLAFKEGEKSERPPFSDDWIRTKLLRPDALMTLNPEARAIFLGMVNTGYRPSEAACAAPRQFCLEAEIPHMVIAPREGRAIKNKNSKRVIPLVGVSLDAMRAFPDGFPTYRDSDATLSSTVNKYLRAHGLMESEQHVMYSLRHSFEDRLLRAGVDDRVRRDLMGHSLNRERYGQGGGLAFKAEMVQRIAF</sequence>
<proteinExistence type="predicted"/>
<evidence type="ECO:0000259" key="5">
    <source>
        <dbReference type="PROSITE" id="PS51898"/>
    </source>
</evidence>
<evidence type="ECO:0000256" key="1">
    <source>
        <dbReference type="ARBA" id="ARBA00022908"/>
    </source>
</evidence>
<evidence type="ECO:0000256" key="2">
    <source>
        <dbReference type="ARBA" id="ARBA00023125"/>
    </source>
</evidence>
<gene>
    <name evidence="7" type="ORF">DSW25_15930</name>
</gene>
<dbReference type="RefSeq" id="WP_025060563.1">
    <property type="nucleotide sequence ID" value="NZ_JAMC01000006.1"/>
</dbReference>
<dbReference type="Proteomes" id="UP000027734">
    <property type="component" value="Unassembled WGS sequence"/>
</dbReference>
<evidence type="ECO:0000256" key="3">
    <source>
        <dbReference type="ARBA" id="ARBA00023172"/>
    </source>
</evidence>
<dbReference type="GO" id="GO:0003677">
    <property type="term" value="F:DNA binding"/>
    <property type="evidence" value="ECO:0007669"/>
    <property type="project" value="UniProtKB-UniRule"/>
</dbReference>
<reference evidence="7 8" key="1">
    <citation type="submission" date="2014-01" db="EMBL/GenBank/DDBJ databases">
        <title>Sulfitobacter donghicola JCM 14565 Genome Sequencing.</title>
        <authorList>
            <person name="Lai Q."/>
            <person name="Hong Z."/>
        </authorList>
    </citation>
    <scope>NUCLEOTIDE SEQUENCE [LARGE SCALE GENOMIC DNA]</scope>
    <source>
        <strain evidence="7 8">JCM 14565</strain>
    </source>
</reference>
<dbReference type="InterPro" id="IPR002104">
    <property type="entry name" value="Integrase_catalytic"/>
</dbReference>
<evidence type="ECO:0000313" key="7">
    <source>
        <dbReference type="EMBL" id="KEJ88569.1"/>
    </source>
</evidence>
<keyword evidence="1" id="KW-0229">DNA integration</keyword>
<dbReference type="InterPro" id="IPR011010">
    <property type="entry name" value="DNA_brk_join_enz"/>
</dbReference>
<accession>A0A073IFR3</accession>
<keyword evidence="2 4" id="KW-0238">DNA-binding</keyword>
<dbReference type="Pfam" id="PF20172">
    <property type="entry name" value="DUF6538"/>
    <property type="match status" value="1"/>
</dbReference>
<dbReference type="GO" id="GO:0015074">
    <property type="term" value="P:DNA integration"/>
    <property type="evidence" value="ECO:0007669"/>
    <property type="project" value="UniProtKB-KW"/>
</dbReference>